<dbReference type="PANTHER" id="PTHR47219:SF20">
    <property type="entry name" value="TBC1 DOMAIN FAMILY MEMBER 2B"/>
    <property type="match status" value="1"/>
</dbReference>
<feature type="region of interest" description="Disordered" evidence="1">
    <location>
        <begin position="925"/>
        <end position="1018"/>
    </location>
</feature>
<dbReference type="Gene3D" id="1.10.8.270">
    <property type="entry name" value="putative rabgap domain of human tbc1 domain family member 14 like domains"/>
    <property type="match status" value="1"/>
</dbReference>
<dbReference type="PANTHER" id="PTHR47219">
    <property type="entry name" value="RAB GTPASE-ACTIVATING PROTEIN 1-LIKE"/>
    <property type="match status" value="1"/>
</dbReference>
<feature type="compositionally biased region" description="Basic and acidic residues" evidence="1">
    <location>
        <begin position="427"/>
        <end position="437"/>
    </location>
</feature>
<dbReference type="InterPro" id="IPR035969">
    <property type="entry name" value="Rab-GAP_TBC_sf"/>
</dbReference>
<feature type="region of interest" description="Disordered" evidence="1">
    <location>
        <begin position="863"/>
        <end position="889"/>
    </location>
</feature>
<feature type="compositionally biased region" description="Polar residues" evidence="1">
    <location>
        <begin position="743"/>
        <end position="755"/>
    </location>
</feature>
<comment type="caution">
    <text evidence="3">The sequence shown here is derived from an EMBL/GenBank/DDBJ whole genome shotgun (WGS) entry which is preliminary data.</text>
</comment>
<evidence type="ECO:0000313" key="4">
    <source>
        <dbReference type="Proteomes" id="UP000193467"/>
    </source>
</evidence>
<dbReference type="GO" id="GO:0031267">
    <property type="term" value="F:small GTPase binding"/>
    <property type="evidence" value="ECO:0007669"/>
    <property type="project" value="TreeGrafter"/>
</dbReference>
<feature type="compositionally biased region" description="Polar residues" evidence="1">
    <location>
        <begin position="683"/>
        <end position="693"/>
    </location>
</feature>
<reference evidence="3 4" key="1">
    <citation type="submission" date="2016-07" db="EMBL/GenBank/DDBJ databases">
        <title>Pervasive Adenine N6-methylation of Active Genes in Fungi.</title>
        <authorList>
            <consortium name="DOE Joint Genome Institute"/>
            <person name="Mondo S.J."/>
            <person name="Dannebaum R.O."/>
            <person name="Kuo R.C."/>
            <person name="Labutti K."/>
            <person name="Haridas S."/>
            <person name="Kuo A."/>
            <person name="Salamov A."/>
            <person name="Ahrendt S.R."/>
            <person name="Lipzen A."/>
            <person name="Sullivan W."/>
            <person name="Andreopoulos W.B."/>
            <person name="Clum A."/>
            <person name="Lindquist E."/>
            <person name="Daum C."/>
            <person name="Ramamoorthy G.K."/>
            <person name="Gryganskyi A."/>
            <person name="Culley D."/>
            <person name="Magnuson J.K."/>
            <person name="James T.Y."/>
            <person name="O'Malley M.A."/>
            <person name="Stajich J.E."/>
            <person name="Spatafora J.W."/>
            <person name="Visel A."/>
            <person name="Grigoriev I.V."/>
        </authorList>
    </citation>
    <scope>NUCLEOTIDE SEQUENCE [LARGE SCALE GENOMIC DNA]</scope>
    <source>
        <strain evidence="3 4">62-1032</strain>
    </source>
</reference>
<dbReference type="InterPro" id="IPR050302">
    <property type="entry name" value="Rab_GAP_TBC_domain"/>
</dbReference>
<feature type="region of interest" description="Disordered" evidence="1">
    <location>
        <begin position="769"/>
        <end position="847"/>
    </location>
</feature>
<protein>
    <submittedName>
        <fullName evidence="3">Rab-GTPase-TBC domain-domain-containing protein</fullName>
    </submittedName>
</protein>
<dbReference type="InterPro" id="IPR000195">
    <property type="entry name" value="Rab-GAP-TBC_dom"/>
</dbReference>
<keyword evidence="4" id="KW-1185">Reference proteome</keyword>
<dbReference type="EMBL" id="MCGR01000056">
    <property type="protein sequence ID" value="ORY69410.1"/>
    <property type="molecule type" value="Genomic_DNA"/>
</dbReference>
<feature type="compositionally biased region" description="Polar residues" evidence="1">
    <location>
        <begin position="581"/>
        <end position="590"/>
    </location>
</feature>
<dbReference type="STRING" id="106004.A0A1Y2ECX0"/>
<feature type="compositionally biased region" description="Polar residues" evidence="1">
    <location>
        <begin position="803"/>
        <end position="814"/>
    </location>
</feature>
<feature type="compositionally biased region" description="Low complexity" evidence="1">
    <location>
        <begin position="999"/>
        <end position="1015"/>
    </location>
</feature>
<sequence>MPSPSLLRDHPLSPDPSQHPTQPLFPEPCPILIPHSPAAAPSTSTTTSSPSPLFPASPAQDEHLDESVILATRRASAATLPARQGDLHLPSSLSSASLARSISVGTTISTIDHQDDTATHDPPLPKYLAFPSAPHLLPPSTLASLPPSHLLALVAALSKENEDQQLELVRKGKECDVLVGLAREAKVGEGEIERARVRARVGVGDEGEDKKEGERKKDWRIELRRDEVAEEEEEDRGRKGGVAEILLNLDDLAEAISENAFDFGTSPTSSSQPFPSDDNASSLRAPISEDGTADDSASISRNSISSSRSTPDLEPPQSTSAPMPKPGRQRHASLSSRLFGSFSLSHSPPPALLSPPIPNSPSSASGLNLNIPPSTSPASKSKRRHHRSDSIKSVASTASGASSIGGEGAEGKGGYGEWIGWKGWGRGGKDSMADGRKSALGLASSVQGEEEEVGETGSFVEEPEEEDGSERGEREVTPERGEETQDAEQETPGESELTTPMPNSSLGFFALSSSAASPSSPTRRRGQSDASSSTSPRRLDGSPPPDSLLSVSSIPNTLDTSTTSTSDDEPPLSPRSHNGRRVSTPSSPTLTRPKGRAAPALNSQNVTASPSLALTTPVPTSTLSQPSAEDGESLASSSLLKGEPSSTEDEEDDHEGDNTLKARRRSSGSRNIPPFLSVATPLYSASTDGIPQSKSHKDLSYVSSAKGAFGRALGLGASVSSSSSSTSTGSTGMKRSQSDGIRRSTTTTSLDSPNLTLFPKLSRYSPFAQPALSTPSTSVSLSSHSTSLLAPTSSSLSSPVPSNAPTTMELSTISGEAAPPTFALQSPNSFARASEKEGGKEDGPLVDRYGFVYDVRSGMKLLREARRRKDRLARGDPSSSASQEEEEALRAAAALIEEAEVEAGRDELEKELEAMRVAMGLPLVGSANSPTTSRSPAPKSPIPSLGGATDKSSTSSTSSPLVPTTPTGTPSLVPPPSSSSTSNGTTTTLAPQPHRPTRLIRSPSSSSNPTPTRQPGPQSMKLLLTTLKDMSDALEHAQKIAWDSFIQRRQEVLATSTSKNGGNEDKSSSKDERRRRRRRAQDRPRTVMATGGGELVGEAFAAREASSEDLSEKAWSEDLVGVSQMGVAGKSGKEDWAEFKELVRKGVPIVYRPKIWAECSGANEAREPGLYQELLAQHKSEENQCLNQIDMDCHRTFPTNVFFAGNGPGVAKLRNVLIAYSWRNPKIGYCQGMNNLTATLLLTHPAEEDAFWVLVCIIEKILPSDYYTSHLLVSQADQRVLRDLIERLHPDVAAHLEDLGVELPAVTFGWFLSLFTDALPIQTLLRVWDLIFVLGTVMLFRVAVAIIQMNHAEILACDSAASLYALMRSMTTHLYQVDKLLKIACEDLRPLIKDRDISVLRNKHVADLQVELGISPEESEEGEMADSASSTSVPPP</sequence>
<accession>A0A1Y2ECX0</accession>
<feature type="compositionally biased region" description="Low complexity" evidence="1">
    <location>
        <begin position="952"/>
        <end position="971"/>
    </location>
</feature>
<dbReference type="InParanoid" id="A0A1Y2ECX0"/>
<feature type="compositionally biased region" description="Polar residues" evidence="1">
    <location>
        <begin position="601"/>
        <end position="627"/>
    </location>
</feature>
<feature type="compositionally biased region" description="Pro residues" evidence="1">
    <location>
        <begin position="347"/>
        <end position="359"/>
    </location>
</feature>
<feature type="region of interest" description="Disordered" evidence="1">
    <location>
        <begin position="1415"/>
        <end position="1436"/>
    </location>
</feature>
<feature type="region of interest" description="Disordered" evidence="1">
    <location>
        <begin position="260"/>
        <end position="701"/>
    </location>
</feature>
<feature type="compositionally biased region" description="Polar residues" evidence="1">
    <location>
        <begin position="926"/>
        <end position="935"/>
    </location>
</feature>
<feature type="compositionally biased region" description="Low complexity" evidence="1">
    <location>
        <begin position="978"/>
        <end position="988"/>
    </location>
</feature>
<dbReference type="Pfam" id="PF00566">
    <property type="entry name" value="RabGAP-TBC"/>
    <property type="match status" value="1"/>
</dbReference>
<dbReference type="Gene3D" id="1.10.472.80">
    <property type="entry name" value="Ypt/Rab-GAP domain of gyp1p, domain 3"/>
    <property type="match status" value="1"/>
</dbReference>
<dbReference type="Proteomes" id="UP000193467">
    <property type="component" value="Unassembled WGS sequence"/>
</dbReference>
<dbReference type="SMART" id="SM00164">
    <property type="entry name" value="TBC"/>
    <property type="match status" value="1"/>
</dbReference>
<feature type="region of interest" description="Disordered" evidence="1">
    <location>
        <begin position="222"/>
        <end position="243"/>
    </location>
</feature>
<feature type="compositionally biased region" description="Low complexity" evidence="1">
    <location>
        <begin position="34"/>
        <end position="59"/>
    </location>
</feature>
<dbReference type="OrthoDB" id="2537492at2759"/>
<feature type="region of interest" description="Disordered" evidence="1">
    <location>
        <begin position="1"/>
        <end position="67"/>
    </location>
</feature>
<feature type="region of interest" description="Disordered" evidence="1">
    <location>
        <begin position="1054"/>
        <end position="1086"/>
    </location>
</feature>
<dbReference type="FunFam" id="1.10.8.270:FF:000026">
    <property type="entry name" value="TBC (Tre-2/Bub2/Cdc16) domain family"/>
    <property type="match status" value="1"/>
</dbReference>
<name>A0A1Y2ECX0_9BASI</name>
<feature type="compositionally biased region" description="Basic and acidic residues" evidence="1">
    <location>
        <begin position="469"/>
        <end position="483"/>
    </location>
</feature>
<feature type="compositionally biased region" description="Low complexity" evidence="1">
    <location>
        <begin position="265"/>
        <end position="276"/>
    </location>
</feature>
<feature type="compositionally biased region" description="Low complexity" evidence="1">
    <location>
        <begin position="770"/>
        <end position="801"/>
    </location>
</feature>
<feature type="compositionally biased region" description="Polar residues" evidence="1">
    <location>
        <begin position="366"/>
        <end position="378"/>
    </location>
</feature>
<feature type="compositionally biased region" description="Low complexity" evidence="1">
    <location>
        <begin position="716"/>
        <end position="732"/>
    </location>
</feature>
<dbReference type="GO" id="GO:0005096">
    <property type="term" value="F:GTPase activator activity"/>
    <property type="evidence" value="ECO:0007669"/>
    <property type="project" value="TreeGrafter"/>
</dbReference>
<feature type="region of interest" description="Disordered" evidence="1">
    <location>
        <begin position="716"/>
        <end position="757"/>
    </location>
</feature>
<feature type="compositionally biased region" description="Low complexity" evidence="1">
    <location>
        <begin position="547"/>
        <end position="565"/>
    </location>
</feature>
<feature type="compositionally biased region" description="Low complexity" evidence="1">
    <location>
        <begin position="294"/>
        <end position="309"/>
    </location>
</feature>
<feature type="compositionally biased region" description="Acidic residues" evidence="1">
    <location>
        <begin position="484"/>
        <end position="493"/>
    </location>
</feature>
<proteinExistence type="predicted"/>
<feature type="compositionally biased region" description="Low complexity" evidence="1">
    <location>
        <begin position="504"/>
        <end position="521"/>
    </location>
</feature>
<feature type="compositionally biased region" description="Basic and acidic residues" evidence="1">
    <location>
        <begin position="1062"/>
        <end position="1072"/>
    </location>
</feature>
<dbReference type="PROSITE" id="PS50086">
    <property type="entry name" value="TBC_RABGAP"/>
    <property type="match status" value="1"/>
</dbReference>
<evidence type="ECO:0000313" key="3">
    <source>
        <dbReference type="EMBL" id="ORY69410.1"/>
    </source>
</evidence>
<feature type="compositionally biased region" description="Gly residues" evidence="1">
    <location>
        <begin position="403"/>
        <end position="426"/>
    </location>
</feature>
<organism evidence="3 4">
    <name type="scientific">Leucosporidium creatinivorum</name>
    <dbReference type="NCBI Taxonomy" id="106004"/>
    <lineage>
        <taxon>Eukaryota</taxon>
        <taxon>Fungi</taxon>
        <taxon>Dikarya</taxon>
        <taxon>Basidiomycota</taxon>
        <taxon>Pucciniomycotina</taxon>
        <taxon>Microbotryomycetes</taxon>
        <taxon>Leucosporidiales</taxon>
        <taxon>Leucosporidium</taxon>
    </lineage>
</organism>
<feature type="compositionally biased region" description="Polar residues" evidence="1">
    <location>
        <begin position="1427"/>
        <end position="1436"/>
    </location>
</feature>
<feature type="compositionally biased region" description="Low complexity" evidence="1">
    <location>
        <begin position="333"/>
        <end position="346"/>
    </location>
</feature>
<evidence type="ECO:0000256" key="1">
    <source>
        <dbReference type="SAM" id="MobiDB-lite"/>
    </source>
</evidence>
<dbReference type="SUPFAM" id="SSF47923">
    <property type="entry name" value="Ypt/Rab-GAP domain of gyp1p"/>
    <property type="match status" value="2"/>
</dbReference>
<feature type="compositionally biased region" description="Basic and acidic residues" evidence="1">
    <location>
        <begin position="833"/>
        <end position="845"/>
    </location>
</feature>
<feature type="compositionally biased region" description="Acidic residues" evidence="1">
    <location>
        <begin position="646"/>
        <end position="655"/>
    </location>
</feature>
<gene>
    <name evidence="3" type="ORF">BCR35DRAFT_307974</name>
</gene>
<evidence type="ECO:0000259" key="2">
    <source>
        <dbReference type="PROSITE" id="PS50086"/>
    </source>
</evidence>
<feature type="domain" description="Rab-GAP TBC" evidence="2">
    <location>
        <begin position="1146"/>
        <end position="1335"/>
    </location>
</feature>